<dbReference type="RefSeq" id="WP_105042476.1">
    <property type="nucleotide sequence ID" value="NZ_MQWA01000001.1"/>
</dbReference>
<organism evidence="2 3">
    <name type="scientific">Rubritalea profundi</name>
    <dbReference type="NCBI Taxonomy" id="1658618"/>
    <lineage>
        <taxon>Bacteria</taxon>
        <taxon>Pseudomonadati</taxon>
        <taxon>Verrucomicrobiota</taxon>
        <taxon>Verrucomicrobiia</taxon>
        <taxon>Verrucomicrobiales</taxon>
        <taxon>Rubritaleaceae</taxon>
        <taxon>Rubritalea</taxon>
    </lineage>
</organism>
<protein>
    <recommendedName>
        <fullName evidence="1">Endonuclease/exonuclease/phosphatase domain-containing protein</fullName>
    </recommendedName>
</protein>
<dbReference type="Proteomes" id="UP000239907">
    <property type="component" value="Unassembled WGS sequence"/>
</dbReference>
<name>A0A2S7U0J0_9BACT</name>
<dbReference type="EMBL" id="MQWA01000001">
    <property type="protein sequence ID" value="PQJ27981.1"/>
    <property type="molecule type" value="Genomic_DNA"/>
</dbReference>
<dbReference type="InterPro" id="IPR005135">
    <property type="entry name" value="Endo/exonuclease/phosphatase"/>
</dbReference>
<evidence type="ECO:0000259" key="1">
    <source>
        <dbReference type="Pfam" id="PF03372"/>
    </source>
</evidence>
<keyword evidence="3" id="KW-1185">Reference proteome</keyword>
<dbReference type="OrthoDB" id="186070at2"/>
<accession>A0A2S7U0J0</accession>
<dbReference type="Gene3D" id="3.60.10.10">
    <property type="entry name" value="Endonuclease/exonuclease/phosphatase"/>
    <property type="match status" value="1"/>
</dbReference>
<feature type="domain" description="Endonuclease/exonuclease/phosphatase" evidence="1">
    <location>
        <begin position="72"/>
        <end position="327"/>
    </location>
</feature>
<dbReference type="InterPro" id="IPR036691">
    <property type="entry name" value="Endo/exonu/phosph_ase_sf"/>
</dbReference>
<proteinExistence type="predicted"/>
<dbReference type="PANTHER" id="PTHR42834">
    <property type="entry name" value="ENDONUCLEASE/EXONUCLEASE/PHOSPHATASE FAMILY PROTEIN (AFU_ORTHOLOGUE AFUA_3G09210)"/>
    <property type="match status" value="1"/>
</dbReference>
<gene>
    <name evidence="2" type="ORF">BSZ32_05345</name>
</gene>
<evidence type="ECO:0000313" key="3">
    <source>
        <dbReference type="Proteomes" id="UP000239907"/>
    </source>
</evidence>
<dbReference type="PANTHER" id="PTHR42834:SF1">
    <property type="entry name" value="ENDONUCLEASE_EXONUCLEASE_PHOSPHATASE FAMILY PROTEIN (AFU_ORTHOLOGUE AFUA_3G09210)"/>
    <property type="match status" value="1"/>
</dbReference>
<dbReference type="SUPFAM" id="SSF56219">
    <property type="entry name" value="DNase I-like"/>
    <property type="match status" value="1"/>
</dbReference>
<sequence length="335" mass="37694">MLFLTKFLAPQALLRGAFCCVVGCLLSHCDSKQETPDWVEPEGPVEASNTGSALADAIARPITAEDKAISFMSYNLRNYLSMQRGSNKKNVRPKPALEIEDLIGNIKKVSPDILGVCEIGTQADLDHLSAQLKTVGLLYPYTYLHGGADSYRRLAILSKLRLKTHKPSELTYLLDGKRHMMLRGILDVSIELPSGSTRFIGVHLKSKRPSKYWDQAQIRRREAALLRKHIDSVFAAGDSHLIVYGDFNDTKQSPAVRTIAGHQHQPNFLRSLTLKDSNGDKWTHYWSYEDVYSRFDYVFVSPSMRGHVDLQKSFILDLPATDKASDHRPLILSIR</sequence>
<dbReference type="GO" id="GO:0003824">
    <property type="term" value="F:catalytic activity"/>
    <property type="evidence" value="ECO:0007669"/>
    <property type="project" value="InterPro"/>
</dbReference>
<dbReference type="AlphaFoldDB" id="A0A2S7U0J0"/>
<comment type="caution">
    <text evidence="2">The sequence shown here is derived from an EMBL/GenBank/DDBJ whole genome shotgun (WGS) entry which is preliminary data.</text>
</comment>
<evidence type="ECO:0000313" key="2">
    <source>
        <dbReference type="EMBL" id="PQJ27981.1"/>
    </source>
</evidence>
<dbReference type="Pfam" id="PF03372">
    <property type="entry name" value="Exo_endo_phos"/>
    <property type="match status" value="1"/>
</dbReference>
<reference evidence="2 3" key="1">
    <citation type="submission" date="2016-12" db="EMBL/GenBank/DDBJ databases">
        <title>Study of bacterial adaptation to deep sea.</title>
        <authorList>
            <person name="Song J."/>
            <person name="Yoshizawa S."/>
            <person name="Kogure K."/>
        </authorList>
    </citation>
    <scope>NUCLEOTIDE SEQUENCE [LARGE SCALE GENOMIC DNA]</scope>
    <source>
        <strain evidence="2 3">SAORIC-165</strain>
    </source>
</reference>